<keyword evidence="1" id="KW-0732">Signal</keyword>
<dbReference type="Pfam" id="PF26534">
    <property type="entry name" value="NTF2_7"/>
    <property type="match status" value="1"/>
</dbReference>
<evidence type="ECO:0000313" key="4">
    <source>
        <dbReference type="Proteomes" id="UP000799436"/>
    </source>
</evidence>
<keyword evidence="4" id="KW-1185">Reference proteome</keyword>
<evidence type="ECO:0000313" key="3">
    <source>
        <dbReference type="EMBL" id="KAF2773363.1"/>
    </source>
</evidence>
<name>A0A6G1LK77_9PEZI</name>
<protein>
    <recommendedName>
        <fullName evidence="2">NTF2-like domain-containing protein</fullName>
    </recommendedName>
</protein>
<feature type="chain" id="PRO_5026264027" description="NTF2-like domain-containing protein" evidence="1">
    <location>
        <begin position="21"/>
        <end position="233"/>
    </location>
</feature>
<accession>A0A6G1LK77</accession>
<evidence type="ECO:0000256" key="1">
    <source>
        <dbReference type="SAM" id="SignalP"/>
    </source>
</evidence>
<feature type="signal peptide" evidence="1">
    <location>
        <begin position="1"/>
        <end position="20"/>
    </location>
</feature>
<sequence>MRATTIITVASAIFATSSIAAPALNADAWRPNVWRGGGCQSKIETKCISDADANITADIFRQLIQCYTKEMALAALTEDFTDYSSAVSILSTKVAADLVEPIFSSRAEFMEGHGKQQPIPFETLAIWHNCDRIVSMRWKTVRSGQGQKTEAAAIPVVGTAILATVPAEAGNLYNYRIKTLYSEFNTAAWLVNNGVFKPAANVTVQTPPPDKRGVLDDAWSASKFQHWSDIGLI</sequence>
<dbReference type="EMBL" id="ML995811">
    <property type="protein sequence ID" value="KAF2773363.1"/>
    <property type="molecule type" value="Genomic_DNA"/>
</dbReference>
<dbReference type="Proteomes" id="UP000799436">
    <property type="component" value="Unassembled WGS sequence"/>
</dbReference>
<dbReference type="InterPro" id="IPR058645">
    <property type="entry name" value="NTF2-like_dom_7"/>
</dbReference>
<organism evidence="3 4">
    <name type="scientific">Teratosphaeria nubilosa</name>
    <dbReference type="NCBI Taxonomy" id="161662"/>
    <lineage>
        <taxon>Eukaryota</taxon>
        <taxon>Fungi</taxon>
        <taxon>Dikarya</taxon>
        <taxon>Ascomycota</taxon>
        <taxon>Pezizomycotina</taxon>
        <taxon>Dothideomycetes</taxon>
        <taxon>Dothideomycetidae</taxon>
        <taxon>Mycosphaerellales</taxon>
        <taxon>Teratosphaeriaceae</taxon>
        <taxon>Teratosphaeria</taxon>
    </lineage>
</organism>
<dbReference type="OrthoDB" id="5596743at2759"/>
<dbReference type="AlphaFoldDB" id="A0A6G1LK77"/>
<feature type="domain" description="NTF2-like" evidence="2">
    <location>
        <begin position="46"/>
        <end position="195"/>
    </location>
</feature>
<evidence type="ECO:0000259" key="2">
    <source>
        <dbReference type="Pfam" id="PF26534"/>
    </source>
</evidence>
<gene>
    <name evidence="3" type="ORF">EJ03DRAFT_371290</name>
</gene>
<reference evidence="3" key="1">
    <citation type="journal article" date="2020" name="Stud. Mycol.">
        <title>101 Dothideomycetes genomes: a test case for predicting lifestyles and emergence of pathogens.</title>
        <authorList>
            <person name="Haridas S."/>
            <person name="Albert R."/>
            <person name="Binder M."/>
            <person name="Bloem J."/>
            <person name="Labutti K."/>
            <person name="Salamov A."/>
            <person name="Andreopoulos B."/>
            <person name="Baker S."/>
            <person name="Barry K."/>
            <person name="Bills G."/>
            <person name="Bluhm B."/>
            <person name="Cannon C."/>
            <person name="Castanera R."/>
            <person name="Culley D."/>
            <person name="Daum C."/>
            <person name="Ezra D."/>
            <person name="Gonzalez J."/>
            <person name="Henrissat B."/>
            <person name="Kuo A."/>
            <person name="Liang C."/>
            <person name="Lipzen A."/>
            <person name="Lutzoni F."/>
            <person name="Magnuson J."/>
            <person name="Mondo S."/>
            <person name="Nolan M."/>
            <person name="Ohm R."/>
            <person name="Pangilinan J."/>
            <person name="Park H.-J."/>
            <person name="Ramirez L."/>
            <person name="Alfaro M."/>
            <person name="Sun H."/>
            <person name="Tritt A."/>
            <person name="Yoshinaga Y."/>
            <person name="Zwiers L.-H."/>
            <person name="Turgeon B."/>
            <person name="Goodwin S."/>
            <person name="Spatafora J."/>
            <person name="Crous P."/>
            <person name="Grigoriev I."/>
        </authorList>
    </citation>
    <scope>NUCLEOTIDE SEQUENCE</scope>
    <source>
        <strain evidence="3">CBS 116005</strain>
    </source>
</reference>
<proteinExistence type="predicted"/>